<gene>
    <name evidence="3" type="ORF">S7711_09167</name>
</gene>
<name>A0A084B541_STACB</name>
<protein>
    <submittedName>
        <fullName evidence="3">Uncharacterized protein</fullName>
    </submittedName>
</protein>
<dbReference type="InterPro" id="IPR025496">
    <property type="entry name" value="DUF4387"/>
</dbReference>
<dbReference type="OrthoDB" id="5863171at2759"/>
<dbReference type="Pfam" id="PF14330">
    <property type="entry name" value="DUF4387"/>
    <property type="match status" value="1"/>
</dbReference>
<keyword evidence="4" id="KW-1185">Reference proteome</keyword>
<evidence type="ECO:0000259" key="1">
    <source>
        <dbReference type="Pfam" id="PF07287"/>
    </source>
</evidence>
<dbReference type="HOGENOM" id="CLU_028036_1_0_1"/>
<feature type="domain" description="Acyclic terpene utilisation N-terminal" evidence="1">
    <location>
        <begin position="184"/>
        <end position="392"/>
    </location>
</feature>
<sequence>MYYEQWAAAPKPGVMADPSASRQALCQIVAPVGNLGYGFDEILTRHELAKLVPTGIPTALILDSGSTDSGPNKLALGSTTCPRSAYVKDLAKMLKLVHMFRIPLIFGSAGGDGADEHVRLMEDIIEEISSEIKYEQLHRDYRFKTISIFASVDKKIVHERLRNGRVTGCGVCVPELTEDDIIQSVRIVAQVGHEPFLDAMESYPDFDVIIGGRAYDPAPFVAYCLHQMKIRFPNTPPEKLEAIHGGFLHMGKIMECGGQCSTPKSHGAIATVYPDGVFDVQPLAPASRCTPLSVAAHTLYENTRPDILRGPGGALYLNQCKYEQLADGRTTRVCGSVYRPSNKDGSPYQWKLEAARVMGYRSMFMGSVRDHILIGQIDNLLKRIRAYVEHQHPDVPGQWDLGFHVYGKGQSGPNGPGELFIVGETIAPTQQLATSLAAKARIAMIHGPYHGQKATSGNLAFGIGGLMEVELGRCAQFSIYHLMELEPGEERLESANSADTQKSRGLATANCRIIGTGKPGVADEKFFLSITSLRQNLSKPNVKNPYLIDHQDHISAGASPKTLSDLASVLRSKNAGPYEITIDVMFKSIADYQLVKNSDILSAENLDVALGLPKKDIVWMGYFEPALAFKITIPRYRGGKMTSSGSFMEDDVHGSQQHNAIAALKLPPESVSSSAGFISKFHRHTVLGLLAAWGSFSLLREVVRRLEGLHI</sequence>
<proteinExistence type="predicted"/>
<accession>A0A084B541</accession>
<reference evidence="3 4" key="1">
    <citation type="journal article" date="2014" name="BMC Genomics">
        <title>Comparative genome sequencing reveals chemotype-specific gene clusters in the toxigenic black mold Stachybotrys.</title>
        <authorList>
            <person name="Semeiks J."/>
            <person name="Borek D."/>
            <person name="Otwinowski Z."/>
            <person name="Grishin N.V."/>
        </authorList>
    </citation>
    <scope>NUCLEOTIDE SEQUENCE [LARGE SCALE GENOMIC DNA]</scope>
    <source>
        <strain evidence="4">CBS 109288 / IBT 7711</strain>
    </source>
</reference>
<evidence type="ECO:0000259" key="2">
    <source>
        <dbReference type="Pfam" id="PF14330"/>
    </source>
</evidence>
<organism evidence="3 4">
    <name type="scientific">Stachybotrys chartarum (strain CBS 109288 / IBT 7711)</name>
    <name type="common">Toxic black mold</name>
    <name type="synonym">Stilbospora chartarum</name>
    <dbReference type="NCBI Taxonomy" id="1280523"/>
    <lineage>
        <taxon>Eukaryota</taxon>
        <taxon>Fungi</taxon>
        <taxon>Dikarya</taxon>
        <taxon>Ascomycota</taxon>
        <taxon>Pezizomycotina</taxon>
        <taxon>Sordariomycetes</taxon>
        <taxon>Hypocreomycetidae</taxon>
        <taxon>Hypocreales</taxon>
        <taxon>Stachybotryaceae</taxon>
        <taxon>Stachybotrys</taxon>
    </lineage>
</organism>
<dbReference type="EMBL" id="KL648039">
    <property type="protein sequence ID" value="KEY72670.1"/>
    <property type="molecule type" value="Genomic_DNA"/>
</dbReference>
<dbReference type="AlphaFoldDB" id="A0A084B541"/>
<dbReference type="Pfam" id="PF07287">
    <property type="entry name" value="AtuA"/>
    <property type="match status" value="1"/>
</dbReference>
<dbReference type="InterPro" id="IPR010839">
    <property type="entry name" value="AtuA_N"/>
</dbReference>
<feature type="domain" description="DUF4387" evidence="2">
    <location>
        <begin position="563"/>
        <end position="663"/>
    </location>
</feature>
<evidence type="ECO:0000313" key="3">
    <source>
        <dbReference type="EMBL" id="KEY72670.1"/>
    </source>
</evidence>
<evidence type="ECO:0000313" key="4">
    <source>
        <dbReference type="Proteomes" id="UP000028045"/>
    </source>
</evidence>
<dbReference type="Proteomes" id="UP000028045">
    <property type="component" value="Unassembled WGS sequence"/>
</dbReference>